<organism evidence="2 3">
    <name type="scientific">Rhodococcus chondri</name>
    <dbReference type="NCBI Taxonomy" id="3065941"/>
    <lineage>
        <taxon>Bacteria</taxon>
        <taxon>Bacillati</taxon>
        <taxon>Actinomycetota</taxon>
        <taxon>Actinomycetes</taxon>
        <taxon>Mycobacteriales</taxon>
        <taxon>Nocardiaceae</taxon>
        <taxon>Rhodococcus</taxon>
    </lineage>
</organism>
<sequence>MPIEKNSALDREADALQAAQWREMLDREIDAVSAAIEDVEKRALVEHRVGAVDRARKFDAESGRLRDNLRELHRMRRNLKDRFA</sequence>
<keyword evidence="3" id="KW-1185">Reference proteome</keyword>
<evidence type="ECO:0000256" key="1">
    <source>
        <dbReference type="SAM" id="Coils"/>
    </source>
</evidence>
<evidence type="ECO:0000313" key="3">
    <source>
        <dbReference type="Proteomes" id="UP001331936"/>
    </source>
</evidence>
<keyword evidence="1" id="KW-0175">Coiled coil</keyword>
<gene>
    <name evidence="2" type="ORF">Q8814_06100</name>
</gene>
<evidence type="ECO:0000313" key="2">
    <source>
        <dbReference type="EMBL" id="MEE2031690.1"/>
    </source>
</evidence>
<reference evidence="2 3" key="1">
    <citation type="submission" date="2023-08" db="EMBL/GenBank/DDBJ databases">
        <authorList>
            <person name="Girao M."/>
            <person name="Carvalho M.F."/>
        </authorList>
    </citation>
    <scope>NUCLEOTIDE SEQUENCE [LARGE SCALE GENOMIC DNA]</scope>
    <source>
        <strain evidence="2 3">CC-R104</strain>
    </source>
</reference>
<dbReference type="RefSeq" id="WP_330151120.1">
    <property type="nucleotide sequence ID" value="NZ_JAUZMZ010000021.1"/>
</dbReference>
<protein>
    <submittedName>
        <fullName evidence="2">Uncharacterized protein</fullName>
    </submittedName>
</protein>
<dbReference type="Proteomes" id="UP001331936">
    <property type="component" value="Unassembled WGS sequence"/>
</dbReference>
<proteinExistence type="predicted"/>
<dbReference type="EMBL" id="JAUZMZ010000021">
    <property type="protein sequence ID" value="MEE2031690.1"/>
    <property type="molecule type" value="Genomic_DNA"/>
</dbReference>
<accession>A0ABU7JPE8</accession>
<feature type="coiled-coil region" evidence="1">
    <location>
        <begin position="22"/>
        <end position="82"/>
    </location>
</feature>
<comment type="caution">
    <text evidence="2">The sequence shown here is derived from an EMBL/GenBank/DDBJ whole genome shotgun (WGS) entry which is preliminary data.</text>
</comment>
<name>A0ABU7JPE8_9NOCA</name>